<dbReference type="GO" id="GO:0005886">
    <property type="term" value="C:plasma membrane"/>
    <property type="evidence" value="ECO:0007669"/>
    <property type="project" value="UniProtKB-SubCell"/>
</dbReference>
<feature type="transmembrane region" description="Helical" evidence="8">
    <location>
        <begin position="588"/>
        <end position="613"/>
    </location>
</feature>
<feature type="transmembrane region" description="Helical" evidence="8">
    <location>
        <begin position="401"/>
        <end position="419"/>
    </location>
</feature>
<evidence type="ECO:0000256" key="4">
    <source>
        <dbReference type="ARBA" id="ARBA00022989"/>
    </source>
</evidence>
<keyword evidence="7" id="KW-0325">Glycoprotein</keyword>
<feature type="transmembrane region" description="Helical" evidence="8">
    <location>
        <begin position="379"/>
        <end position="395"/>
    </location>
</feature>
<evidence type="ECO:0000256" key="2">
    <source>
        <dbReference type="ARBA" id="ARBA00022475"/>
    </source>
</evidence>
<evidence type="ECO:0000256" key="7">
    <source>
        <dbReference type="ARBA" id="ARBA00023180"/>
    </source>
</evidence>
<accession>A0A9N9TJH4</accession>
<name>A0A9N9TJH4_PHYSR</name>
<dbReference type="AlphaFoldDB" id="A0A9N9TJH4"/>
<evidence type="ECO:0000256" key="3">
    <source>
        <dbReference type="ARBA" id="ARBA00022692"/>
    </source>
</evidence>
<organism evidence="10 11">
    <name type="scientific">Phyllotreta striolata</name>
    <name type="common">Striped flea beetle</name>
    <name type="synonym">Crioceris striolata</name>
    <dbReference type="NCBI Taxonomy" id="444603"/>
    <lineage>
        <taxon>Eukaryota</taxon>
        <taxon>Metazoa</taxon>
        <taxon>Ecdysozoa</taxon>
        <taxon>Arthropoda</taxon>
        <taxon>Hexapoda</taxon>
        <taxon>Insecta</taxon>
        <taxon>Pterygota</taxon>
        <taxon>Neoptera</taxon>
        <taxon>Endopterygota</taxon>
        <taxon>Coleoptera</taxon>
        <taxon>Polyphaga</taxon>
        <taxon>Cucujiformia</taxon>
        <taxon>Chrysomeloidea</taxon>
        <taxon>Chrysomelidae</taxon>
        <taxon>Galerucinae</taxon>
        <taxon>Alticini</taxon>
        <taxon>Phyllotreta</taxon>
    </lineage>
</organism>
<feature type="signal peptide" evidence="9">
    <location>
        <begin position="1"/>
        <end position="19"/>
    </location>
</feature>
<comment type="subcellular location">
    <subcellularLocation>
        <location evidence="1">Cell membrane</location>
        <topology evidence="1">Multi-pass membrane protein</topology>
    </subcellularLocation>
</comment>
<evidence type="ECO:0000256" key="5">
    <source>
        <dbReference type="ARBA" id="ARBA00023136"/>
    </source>
</evidence>
<evidence type="ECO:0000256" key="6">
    <source>
        <dbReference type="ARBA" id="ARBA00023170"/>
    </source>
</evidence>
<dbReference type="Proteomes" id="UP001153712">
    <property type="component" value="Chromosome 2"/>
</dbReference>
<keyword evidence="3 8" id="KW-0812">Transmembrane</keyword>
<dbReference type="OrthoDB" id="8195814at2759"/>
<evidence type="ECO:0000313" key="11">
    <source>
        <dbReference type="Proteomes" id="UP001153712"/>
    </source>
</evidence>
<feature type="chain" id="PRO_5040394109" evidence="9">
    <location>
        <begin position="20"/>
        <end position="614"/>
    </location>
</feature>
<dbReference type="InterPro" id="IPR052192">
    <property type="entry name" value="Insect_Ionotropic_Sensory_Rcpt"/>
</dbReference>
<reference evidence="10" key="1">
    <citation type="submission" date="2022-01" db="EMBL/GenBank/DDBJ databases">
        <authorList>
            <person name="King R."/>
        </authorList>
    </citation>
    <scope>NUCLEOTIDE SEQUENCE</scope>
</reference>
<keyword evidence="6" id="KW-0675">Receptor</keyword>
<keyword evidence="4 8" id="KW-1133">Transmembrane helix</keyword>
<keyword evidence="9" id="KW-0732">Signal</keyword>
<sequence length="614" mass="70971">MLPLSFIFFTCWLLIVAKGFIIGIDQEACNLDESAVEFYGRTVKMAQFQMNQTCEFHQNDLINYFGKLIDKPRAVMKVNYLENTMKLFDHKQGIFSRHSYSYLVVFVADGRELGEFVEKLEWTKRITYLIIFTTADKINCDLLIEGIKSSLRTLSKEHHIFRLLAHAPCLCHPHLLYRYQPFAITSPNNFGSIEELPFNDTFHLIGQAPGQLLGPVKTFNRWPLKTSVFQRHIDKIDLNKVFRDVPSTWRHGCLNQCDVNAHIWINLARYLNFTIATDDDPEAYYGTFNDNGQVTGVLGKLVRQEIDFAGNSRFVDTRKGIEYTVAIYTEEMCIVVPKSPMKPSWLEIFGCFDTKVWLLILVIEIISLGFWYKFQECGYSWMVAFAISITVAAPLPKTWRFKYLLVVFMLYSVIISTIFEGNLVKSFGTVQYYPDMTLDDFINSDMKIHTSYIHIFDDSGMEKYEKLKAKIVDSTGSKVSSVHMIEKDNRRAALIRKSDAKFPKILFADDPKLHVIPECPRMYLLAFAVQKNSPYLWEINRSMVKLSEGGFVDKWKRDMWYRALLNHSNESREDFEGAKALPLHDIAYAFYIPLGGSLVAFVVFVLEYIIAIYG</sequence>
<dbReference type="SUPFAM" id="SSF53850">
    <property type="entry name" value="Periplasmic binding protein-like II"/>
    <property type="match status" value="1"/>
</dbReference>
<proteinExistence type="predicted"/>
<keyword evidence="11" id="KW-1185">Reference proteome</keyword>
<feature type="transmembrane region" description="Helical" evidence="8">
    <location>
        <begin position="356"/>
        <end position="372"/>
    </location>
</feature>
<dbReference type="Gene3D" id="3.40.190.10">
    <property type="entry name" value="Periplasmic binding protein-like II"/>
    <property type="match status" value="1"/>
</dbReference>
<dbReference type="EMBL" id="OU900095">
    <property type="protein sequence ID" value="CAG9859322.1"/>
    <property type="molecule type" value="Genomic_DNA"/>
</dbReference>
<protein>
    <submittedName>
        <fullName evidence="10">Uncharacterized protein</fullName>
    </submittedName>
</protein>
<dbReference type="PANTHER" id="PTHR42643:SF38">
    <property type="entry name" value="IONOTROPIC RECEPTOR 100A"/>
    <property type="match status" value="1"/>
</dbReference>
<evidence type="ECO:0000256" key="8">
    <source>
        <dbReference type="SAM" id="Phobius"/>
    </source>
</evidence>
<evidence type="ECO:0000256" key="1">
    <source>
        <dbReference type="ARBA" id="ARBA00004651"/>
    </source>
</evidence>
<evidence type="ECO:0000313" key="10">
    <source>
        <dbReference type="EMBL" id="CAG9859322.1"/>
    </source>
</evidence>
<keyword evidence="2" id="KW-1003">Cell membrane</keyword>
<evidence type="ECO:0000256" key="9">
    <source>
        <dbReference type="SAM" id="SignalP"/>
    </source>
</evidence>
<keyword evidence="5 8" id="KW-0472">Membrane</keyword>
<gene>
    <name evidence="10" type="ORF">PHYEVI_LOCUS5696</name>
</gene>
<dbReference type="PANTHER" id="PTHR42643">
    <property type="entry name" value="IONOTROPIC RECEPTOR 20A-RELATED"/>
    <property type="match status" value="1"/>
</dbReference>